<name>A0AAX3ART1_HALDO</name>
<keyword evidence="3" id="KW-1185">Reference proteome</keyword>
<accession>A0AAX3ART1</accession>
<gene>
    <name evidence="2" type="ORF">MUK72_17200</name>
</gene>
<dbReference type="SUPFAM" id="SSF56801">
    <property type="entry name" value="Acetyl-CoA synthetase-like"/>
    <property type="match status" value="1"/>
</dbReference>
<dbReference type="RefSeq" id="WP_244706145.1">
    <property type="nucleotide sequence ID" value="NZ_BAAADN010000025.1"/>
</dbReference>
<keyword evidence="2" id="KW-0614">Plasmid</keyword>
<dbReference type="Proteomes" id="UP000830542">
    <property type="component" value="Plasmid unnamed2"/>
</dbReference>
<geneLocation type="plasmid" evidence="2 3">
    <name>unnamed2</name>
</geneLocation>
<reference evidence="2" key="1">
    <citation type="submission" date="2022-04" db="EMBL/GenBank/DDBJ databases">
        <title>Sequencing and genomic assembly of Halococcus dombrowskii.</title>
        <authorList>
            <person name="Lim S.W."/>
            <person name="MacLea K.S."/>
        </authorList>
    </citation>
    <scope>NUCLEOTIDE SEQUENCE</scope>
    <source>
        <strain evidence="2">H4</strain>
        <plasmid evidence="2">unnamed2</plasmid>
    </source>
</reference>
<feature type="region of interest" description="Disordered" evidence="1">
    <location>
        <begin position="47"/>
        <end position="77"/>
    </location>
</feature>
<evidence type="ECO:0000313" key="3">
    <source>
        <dbReference type="Proteomes" id="UP000830542"/>
    </source>
</evidence>
<sequence length="77" mass="8509">MGRPQVLLKEWDPEAALQAIEDHGVTYLFTIPTMLYDLVNRDPADSEDAYDAASLQYAPTDGQNVPVDPRSTLSSPM</sequence>
<dbReference type="KEGG" id="hdo:MUK72_17200"/>
<proteinExistence type="predicted"/>
<evidence type="ECO:0000256" key="1">
    <source>
        <dbReference type="SAM" id="MobiDB-lite"/>
    </source>
</evidence>
<evidence type="ECO:0000313" key="2">
    <source>
        <dbReference type="EMBL" id="UOO96947.1"/>
    </source>
</evidence>
<dbReference type="EMBL" id="CP095007">
    <property type="protein sequence ID" value="UOO96947.1"/>
    <property type="molecule type" value="Genomic_DNA"/>
</dbReference>
<dbReference type="AlphaFoldDB" id="A0AAX3ART1"/>
<dbReference type="GeneID" id="71763622"/>
<organism evidence="2 3">
    <name type="scientific">Halococcus dombrowskii</name>
    <dbReference type="NCBI Taxonomy" id="179637"/>
    <lineage>
        <taxon>Archaea</taxon>
        <taxon>Methanobacteriati</taxon>
        <taxon>Methanobacteriota</taxon>
        <taxon>Stenosarchaea group</taxon>
        <taxon>Halobacteria</taxon>
        <taxon>Halobacteriales</taxon>
        <taxon>Halococcaceae</taxon>
        <taxon>Halococcus</taxon>
    </lineage>
</organism>
<dbReference type="Gene3D" id="3.40.50.980">
    <property type="match status" value="1"/>
</dbReference>
<protein>
    <submittedName>
        <fullName evidence="2">Uncharacterized protein</fullName>
    </submittedName>
</protein>